<dbReference type="AlphaFoldDB" id="A0A9P5NW63"/>
<comment type="similarity">
    <text evidence="1">Belongs to the SRR1 family.</text>
</comment>
<dbReference type="PANTHER" id="PTHR28626:SF3">
    <property type="entry name" value="SRR1-LIKE PROTEIN"/>
    <property type="match status" value="1"/>
</dbReference>
<feature type="region of interest" description="Disordered" evidence="2">
    <location>
        <begin position="202"/>
        <end position="240"/>
    </location>
</feature>
<gene>
    <name evidence="4" type="ORF">CPB84DRAFT_1672329</name>
</gene>
<organism evidence="4 5">
    <name type="scientific">Gymnopilus junonius</name>
    <name type="common">Spectacular rustgill mushroom</name>
    <name type="synonym">Gymnopilus spectabilis subsp. junonius</name>
    <dbReference type="NCBI Taxonomy" id="109634"/>
    <lineage>
        <taxon>Eukaryota</taxon>
        <taxon>Fungi</taxon>
        <taxon>Dikarya</taxon>
        <taxon>Basidiomycota</taxon>
        <taxon>Agaricomycotina</taxon>
        <taxon>Agaricomycetes</taxon>
        <taxon>Agaricomycetidae</taxon>
        <taxon>Agaricales</taxon>
        <taxon>Agaricineae</taxon>
        <taxon>Hymenogastraceae</taxon>
        <taxon>Gymnopilus</taxon>
    </lineage>
</organism>
<accession>A0A9P5NW63</accession>
<name>A0A9P5NW63_GYMJU</name>
<comment type="caution">
    <text evidence="4">The sequence shown here is derived from an EMBL/GenBank/DDBJ whole genome shotgun (WGS) entry which is preliminary data.</text>
</comment>
<evidence type="ECO:0000256" key="1">
    <source>
        <dbReference type="ARBA" id="ARBA00009856"/>
    </source>
</evidence>
<dbReference type="GO" id="GO:0005737">
    <property type="term" value="C:cytoplasm"/>
    <property type="evidence" value="ECO:0007669"/>
    <property type="project" value="TreeGrafter"/>
</dbReference>
<evidence type="ECO:0000313" key="5">
    <source>
        <dbReference type="Proteomes" id="UP000724874"/>
    </source>
</evidence>
<dbReference type="Pfam" id="PF07985">
    <property type="entry name" value="SRR1"/>
    <property type="match status" value="1"/>
</dbReference>
<dbReference type="OrthoDB" id="551431at2759"/>
<feature type="compositionally biased region" description="Basic and acidic residues" evidence="2">
    <location>
        <begin position="202"/>
        <end position="213"/>
    </location>
</feature>
<reference evidence="4" key="1">
    <citation type="submission" date="2020-11" db="EMBL/GenBank/DDBJ databases">
        <authorList>
            <consortium name="DOE Joint Genome Institute"/>
            <person name="Ahrendt S."/>
            <person name="Riley R."/>
            <person name="Andreopoulos W."/>
            <person name="LaButti K."/>
            <person name="Pangilinan J."/>
            <person name="Ruiz-duenas F.J."/>
            <person name="Barrasa J.M."/>
            <person name="Sanchez-Garcia M."/>
            <person name="Camarero S."/>
            <person name="Miyauchi S."/>
            <person name="Serrano A."/>
            <person name="Linde D."/>
            <person name="Babiker R."/>
            <person name="Drula E."/>
            <person name="Ayuso-Fernandez I."/>
            <person name="Pacheco R."/>
            <person name="Padilla G."/>
            <person name="Ferreira P."/>
            <person name="Barriuso J."/>
            <person name="Kellner H."/>
            <person name="Castanera R."/>
            <person name="Alfaro M."/>
            <person name="Ramirez L."/>
            <person name="Pisabarro A.G."/>
            <person name="Kuo A."/>
            <person name="Tritt A."/>
            <person name="Lipzen A."/>
            <person name="He G."/>
            <person name="Yan M."/>
            <person name="Ng V."/>
            <person name="Cullen D."/>
            <person name="Martin F."/>
            <person name="Rosso M.-N."/>
            <person name="Henrissat B."/>
            <person name="Hibbett D."/>
            <person name="Martinez A.T."/>
            <person name="Grigoriev I.V."/>
        </authorList>
    </citation>
    <scope>NUCLEOTIDE SEQUENCE</scope>
    <source>
        <strain evidence="4">AH 44721</strain>
    </source>
</reference>
<dbReference type="EMBL" id="JADNYJ010000005">
    <property type="protein sequence ID" value="KAF8911160.1"/>
    <property type="molecule type" value="Genomic_DNA"/>
</dbReference>
<dbReference type="GO" id="GO:0005634">
    <property type="term" value="C:nucleus"/>
    <property type="evidence" value="ECO:0007669"/>
    <property type="project" value="TreeGrafter"/>
</dbReference>
<feature type="non-terminal residue" evidence="4">
    <location>
        <position position="1"/>
    </location>
</feature>
<dbReference type="InterPro" id="IPR012942">
    <property type="entry name" value="SRR1-like"/>
</dbReference>
<evidence type="ECO:0000256" key="2">
    <source>
        <dbReference type="SAM" id="MobiDB-lite"/>
    </source>
</evidence>
<dbReference type="Proteomes" id="UP000724874">
    <property type="component" value="Unassembled WGS sequence"/>
</dbReference>
<feature type="domain" description="SRR1-like" evidence="3">
    <location>
        <begin position="11"/>
        <end position="185"/>
    </location>
</feature>
<dbReference type="InterPro" id="IPR040044">
    <property type="entry name" value="SRR1L"/>
</dbReference>
<keyword evidence="5" id="KW-1185">Reference proteome</keyword>
<proteinExistence type="inferred from homology"/>
<feature type="compositionally biased region" description="Polar residues" evidence="2">
    <location>
        <begin position="228"/>
        <end position="240"/>
    </location>
</feature>
<protein>
    <submittedName>
        <fullName evidence="4">SRR1-domain-containing protein</fullName>
    </submittedName>
</protein>
<sequence>FVEILENSWNTFSAAPPSAILCLGLGSPTASQNARIQLAFLTETCKLLNVAHSAISIYDPVFTQEDTAFLEKELQMTVLSKENARFISLAFTQSANYTLTVPTLCFMPHCDIELYDALLRANWCQESLPRLFLLGNQLREYLENKSTRTLESTVPYLLRAAPLLTNRPLPISNDWPTAFNNTSAQYFRSQTDIEHLVAERRPQVAETVEDRNKQQQQPDGVNAADVSKVSSPRPTPSVSE</sequence>
<dbReference type="PANTHER" id="PTHR28626">
    <property type="entry name" value="SRR1-LIKE PROTEIN"/>
    <property type="match status" value="1"/>
</dbReference>
<evidence type="ECO:0000313" key="4">
    <source>
        <dbReference type="EMBL" id="KAF8911160.1"/>
    </source>
</evidence>
<evidence type="ECO:0000259" key="3">
    <source>
        <dbReference type="Pfam" id="PF07985"/>
    </source>
</evidence>